<dbReference type="EMBL" id="NMWX01000006">
    <property type="protein sequence ID" value="OZF97836.1"/>
    <property type="molecule type" value="Genomic_DNA"/>
</dbReference>
<name>A0A261AIB1_CAERE</name>
<evidence type="ECO:0000313" key="2">
    <source>
        <dbReference type="EMBL" id="KAF1757535.1"/>
    </source>
</evidence>
<evidence type="ECO:0000313" key="4">
    <source>
        <dbReference type="Proteomes" id="UP000216624"/>
    </source>
</evidence>
<organism evidence="3 4">
    <name type="scientific">Caenorhabditis remanei</name>
    <name type="common">Caenorhabditis vulgaris</name>
    <dbReference type="NCBI Taxonomy" id="31234"/>
    <lineage>
        <taxon>Eukaryota</taxon>
        <taxon>Metazoa</taxon>
        <taxon>Ecdysozoa</taxon>
        <taxon>Nematoda</taxon>
        <taxon>Chromadorea</taxon>
        <taxon>Rhabditida</taxon>
        <taxon>Rhabditina</taxon>
        <taxon>Rhabditomorpha</taxon>
        <taxon>Rhabditoidea</taxon>
        <taxon>Rhabditidae</taxon>
        <taxon>Peloderinae</taxon>
        <taxon>Caenorhabditis</taxon>
    </lineage>
</organism>
<feature type="non-terminal residue" evidence="3">
    <location>
        <position position="1"/>
    </location>
</feature>
<feature type="region of interest" description="Disordered" evidence="1">
    <location>
        <begin position="262"/>
        <end position="295"/>
    </location>
</feature>
<keyword evidence="4" id="KW-1185">Reference proteome</keyword>
<dbReference type="PANTHER" id="PTHR39364:SF1">
    <property type="entry name" value="DUF5045 DOMAIN-CONTAINING PROTEIN-RELATED"/>
    <property type="match status" value="1"/>
</dbReference>
<dbReference type="Proteomes" id="UP000483820">
    <property type="component" value="Chromosome IV"/>
</dbReference>
<accession>A0A261AIB1</accession>
<dbReference type="Proteomes" id="UP000216624">
    <property type="component" value="Unassembled WGS sequence"/>
</dbReference>
<protein>
    <recommendedName>
        <fullName evidence="6">BAR domain-containing protein</fullName>
    </recommendedName>
</protein>
<evidence type="ECO:0008006" key="6">
    <source>
        <dbReference type="Google" id="ProtNLM"/>
    </source>
</evidence>
<evidence type="ECO:0000256" key="1">
    <source>
        <dbReference type="SAM" id="MobiDB-lite"/>
    </source>
</evidence>
<dbReference type="PANTHER" id="PTHR39364">
    <property type="entry name" value="PROTEIN CBG04867"/>
    <property type="match status" value="1"/>
</dbReference>
<evidence type="ECO:0000313" key="3">
    <source>
        <dbReference type="EMBL" id="OZF97836.1"/>
    </source>
</evidence>
<reference evidence="3" key="1">
    <citation type="submission" date="2017-08" db="EMBL/GenBank/DDBJ databases">
        <authorList>
            <person name="de Groot N.N."/>
        </authorList>
    </citation>
    <scope>NUCLEOTIDE SEQUENCE [LARGE SCALE GENOMIC DNA]</scope>
    <source>
        <strain evidence="3">PX439</strain>
    </source>
</reference>
<dbReference type="EMBL" id="WUAV01000004">
    <property type="protein sequence ID" value="KAF1757535.1"/>
    <property type="molecule type" value="Genomic_DNA"/>
</dbReference>
<dbReference type="Gene3D" id="1.20.1270.60">
    <property type="entry name" value="Arfaptin homology (AH) domain/BAR domain"/>
    <property type="match status" value="1"/>
</dbReference>
<sequence>MASSYSTKSSRAPKSAVDEVGFQKGFYGITCPAQNKGISLLKKKKKKMAYENDIKAACKNMDHYKESADKLHSALMLVLVESKASAETLAISTIPSTIPVDPGYQHCSDFLVVYDTFQRHGLKELKLDTLEPTVKASKKLAEEQEKYVRNQLETLKPLTKFISDEYWEYAKARYTYHIALEKFENAISGTKSIRPGSMEPSSSGLNVEKSKDDAKAKMMAVLNKILGKKENHATCVLKFAKQASGWHKNAGEILSSFNSKTTDEYKPKVGEGVSPVHSSRTKKVHRKTSKENSSR</sequence>
<gene>
    <name evidence="3" type="ORF">FL82_03999</name>
    <name evidence="2" type="ORF">GCK72_013991</name>
</gene>
<feature type="compositionally biased region" description="Basic residues" evidence="1">
    <location>
        <begin position="279"/>
        <end position="288"/>
    </location>
</feature>
<proteinExistence type="predicted"/>
<dbReference type="AlphaFoldDB" id="A0A261AIB1"/>
<dbReference type="InterPro" id="IPR027267">
    <property type="entry name" value="AH/BAR_dom_sf"/>
</dbReference>
<comment type="caution">
    <text evidence="3">The sequence shown here is derived from an EMBL/GenBank/DDBJ whole genome shotgun (WGS) entry which is preliminary data.</text>
</comment>
<evidence type="ECO:0000313" key="5">
    <source>
        <dbReference type="Proteomes" id="UP000483820"/>
    </source>
</evidence>
<reference evidence="4" key="2">
    <citation type="submission" date="2017-08" db="EMBL/GenBank/DDBJ databases">
        <authorList>
            <person name="Fierst J.L."/>
        </authorList>
    </citation>
    <scope>NUCLEOTIDE SEQUENCE [LARGE SCALE GENOMIC DNA]</scope>
    <source>
        <strain evidence="4">PX439</strain>
    </source>
</reference>
<reference evidence="2 5" key="3">
    <citation type="submission" date="2019-12" db="EMBL/GenBank/DDBJ databases">
        <title>Chromosome-level assembly of the Caenorhabditis remanei genome.</title>
        <authorList>
            <person name="Teterina A.A."/>
            <person name="Willis J.H."/>
            <person name="Phillips P.C."/>
        </authorList>
    </citation>
    <scope>NUCLEOTIDE SEQUENCE [LARGE SCALE GENOMIC DNA]</scope>
    <source>
        <strain evidence="2 5">PX506</strain>
        <tissue evidence="2">Whole organism</tissue>
    </source>
</reference>